<organism evidence="3 4">
    <name type="scientific">Puccinia sorghi</name>
    <dbReference type="NCBI Taxonomy" id="27349"/>
    <lineage>
        <taxon>Eukaryota</taxon>
        <taxon>Fungi</taxon>
        <taxon>Dikarya</taxon>
        <taxon>Basidiomycota</taxon>
        <taxon>Pucciniomycotina</taxon>
        <taxon>Pucciniomycetes</taxon>
        <taxon>Pucciniales</taxon>
        <taxon>Pucciniaceae</taxon>
        <taxon>Puccinia</taxon>
    </lineage>
</organism>
<feature type="compositionally biased region" description="Basic and acidic residues" evidence="1">
    <location>
        <begin position="593"/>
        <end position="612"/>
    </location>
</feature>
<feature type="compositionally biased region" description="Polar residues" evidence="1">
    <location>
        <begin position="149"/>
        <end position="168"/>
    </location>
</feature>
<dbReference type="GO" id="GO:0005737">
    <property type="term" value="C:cytoplasm"/>
    <property type="evidence" value="ECO:0007669"/>
    <property type="project" value="TreeGrafter"/>
</dbReference>
<dbReference type="CDD" id="cd00160">
    <property type="entry name" value="RhoGEF"/>
    <property type="match status" value="1"/>
</dbReference>
<protein>
    <recommendedName>
        <fullName evidence="2">DH domain-containing protein</fullName>
    </recommendedName>
</protein>
<dbReference type="STRING" id="27349.A0A0L6VJU9"/>
<dbReference type="Gene3D" id="1.20.900.10">
    <property type="entry name" value="Dbl homology (DH) domain"/>
    <property type="match status" value="1"/>
</dbReference>
<feature type="compositionally biased region" description="Low complexity" evidence="1">
    <location>
        <begin position="707"/>
        <end position="722"/>
    </location>
</feature>
<feature type="region of interest" description="Disordered" evidence="1">
    <location>
        <begin position="766"/>
        <end position="817"/>
    </location>
</feature>
<accession>A0A0L6VJU9</accession>
<evidence type="ECO:0000259" key="2">
    <source>
        <dbReference type="PROSITE" id="PS50010"/>
    </source>
</evidence>
<evidence type="ECO:0000313" key="4">
    <source>
        <dbReference type="Proteomes" id="UP000037035"/>
    </source>
</evidence>
<feature type="compositionally biased region" description="Polar residues" evidence="1">
    <location>
        <begin position="42"/>
        <end position="51"/>
    </location>
</feature>
<feature type="region of interest" description="Disordered" evidence="1">
    <location>
        <begin position="655"/>
        <end position="722"/>
    </location>
</feature>
<dbReference type="InterPro" id="IPR000219">
    <property type="entry name" value="DH_dom"/>
</dbReference>
<dbReference type="InterPro" id="IPR051092">
    <property type="entry name" value="FYVE_RhoGEF_PH"/>
</dbReference>
<feature type="compositionally biased region" description="Polar residues" evidence="1">
    <location>
        <begin position="655"/>
        <end position="688"/>
    </location>
</feature>
<feature type="region of interest" description="Disordered" evidence="1">
    <location>
        <begin position="593"/>
        <end position="634"/>
    </location>
</feature>
<dbReference type="EMBL" id="LAVV01005242">
    <property type="protein sequence ID" value="KNZ60984.1"/>
    <property type="molecule type" value="Genomic_DNA"/>
</dbReference>
<dbReference type="PROSITE" id="PS50010">
    <property type="entry name" value="DH_2"/>
    <property type="match status" value="1"/>
</dbReference>
<proteinExistence type="predicted"/>
<dbReference type="PANTHER" id="PTHR12673:SF159">
    <property type="entry name" value="LD03170P"/>
    <property type="match status" value="1"/>
</dbReference>
<dbReference type="GO" id="GO:0005085">
    <property type="term" value="F:guanyl-nucleotide exchange factor activity"/>
    <property type="evidence" value="ECO:0007669"/>
    <property type="project" value="InterPro"/>
</dbReference>
<evidence type="ECO:0000256" key="1">
    <source>
        <dbReference type="SAM" id="MobiDB-lite"/>
    </source>
</evidence>
<dbReference type="InterPro" id="IPR035899">
    <property type="entry name" value="DBL_dom_sf"/>
</dbReference>
<feature type="compositionally biased region" description="Basic residues" evidence="1">
    <location>
        <begin position="950"/>
        <end position="963"/>
    </location>
</feature>
<dbReference type="OrthoDB" id="2502553at2759"/>
<feature type="compositionally biased region" description="Polar residues" evidence="1">
    <location>
        <begin position="58"/>
        <end position="79"/>
    </location>
</feature>
<dbReference type="PANTHER" id="PTHR12673">
    <property type="entry name" value="FACIOGENITAL DYSPLASIA PROTEIN"/>
    <property type="match status" value="1"/>
</dbReference>
<sequence length="1065" mass="119524">MPHTAYAEEGEERDWKHITRNPRLHRSAACYTDATRKRSTKSLRQSPTGSHRTIIERTAQSDASISSQLIPNQHSTHPSSPKFIPVIRRRNPSTREIPSEFRAGRIFFRSSQNLSEQAVLPSLEFTKPSSEEAEQDRSRSGSFKRITPSDPSGSTTVTYTPDLSSSPTQDHDHSLTNGCSILSRISEPFNSMLSPSNACIPLRRPPSSHSLVYRINVGVLKKSSAKSTHPKSTPLQPIPAPKSQSARKSISMTFNLRHVPKFLNQRAKVPDFVTDHDKLATPPTQSEVQAIRPILSHPGPPELPPTWRSLISPDGFLRLEQRFGALEMKRQELIWELCRTEHAYVKSLKMIIKIFLQPLKKDQLTETSCRTWSHFVPHPIINLSENLEEICKLHEEIYRSILKNQEANCLRNESLMHSNHQSADSDDHLVILRISETFQNFVDRFKLYQNYLIHFESVHHLIDQHTKDPNSQFGVFLRARSQLEECGKMSFNSFLLRPVQRLMKYPLFFKQLCDVTPVLHADHMAGQQLWKSTDETIKEMQQVKIHEEELAMMKSIEGRIVGLAGSFDLANGERKLVRQGFVRPVYAARYITEKEGPTSDDDDHNHPTDSGRRATVSSSYRKSSSKTVAVSKHLRSRSELSDEWSFSDHTTLRSNVKSAFSPSPDISNTQRLSKLSNASTKSSNTNPEYSPLRPKSHRHHRAPMPPRRSQQASPSLPVLSSPAGKSNVIISRPMPLLPLPSITTVPMAKMTLNPKSSLMSNDLQVDPQATHHASDGRPDLLPAQANRKPKARPSSSSLSSSSHGLRRGWSGKGSLTGGRRKAEQILGIDSDQYKGEGVEESLYLFLFSDGLLLFTRPLGHLVDHQSLKRGNPDHPQLFSLVAQPFALATLLGFRLLLPSVLLPHLQHRARLSTSSSSSFHPHPELRRSEFEMENKETRSEASGCEGSGKDRRRQSKPKSRPVKRASDGCVELQLLRVGQSKDDNSLCEDGDEVVTLSLGLPASPPASITPFALYSIPQHQPHKASPGHLGPHKRAHHSSLLHCSNPHLSVNLPELIHLFILMVFP</sequence>
<feature type="domain" description="DH" evidence="2">
    <location>
        <begin position="329"/>
        <end position="543"/>
    </location>
</feature>
<dbReference type="VEuPathDB" id="FungiDB:VP01_1471g3"/>
<gene>
    <name evidence="3" type="ORF">VP01_1471g3</name>
</gene>
<reference evidence="3 4" key="1">
    <citation type="submission" date="2015-08" db="EMBL/GenBank/DDBJ databases">
        <title>Next Generation Sequencing and Analysis of the Genome of Puccinia sorghi L Schw, the Causal Agent of Maize Common Rust.</title>
        <authorList>
            <person name="Rochi L."/>
            <person name="Burguener G."/>
            <person name="Darino M."/>
            <person name="Turjanski A."/>
            <person name="Kreff E."/>
            <person name="Dieguez M.J."/>
            <person name="Sacco F."/>
        </authorList>
    </citation>
    <scope>NUCLEOTIDE SEQUENCE [LARGE SCALE GENOMIC DNA]</scope>
    <source>
        <strain evidence="3 4">RO10H11247</strain>
    </source>
</reference>
<comment type="caution">
    <text evidence="3">The sequence shown here is derived from an EMBL/GenBank/DDBJ whole genome shotgun (WGS) entry which is preliminary data.</text>
</comment>
<dbReference type="Proteomes" id="UP000037035">
    <property type="component" value="Unassembled WGS sequence"/>
</dbReference>
<keyword evidence="4" id="KW-1185">Reference proteome</keyword>
<evidence type="ECO:0000313" key="3">
    <source>
        <dbReference type="EMBL" id="KNZ60984.1"/>
    </source>
</evidence>
<feature type="compositionally biased region" description="Basic and acidic residues" evidence="1">
    <location>
        <begin position="921"/>
        <end position="939"/>
    </location>
</feature>
<dbReference type="SUPFAM" id="SSF48065">
    <property type="entry name" value="DBL homology domain (DH-domain)"/>
    <property type="match status" value="1"/>
</dbReference>
<feature type="region of interest" description="Disordered" evidence="1">
    <location>
        <begin position="26"/>
        <end position="98"/>
    </location>
</feature>
<feature type="compositionally biased region" description="Polar residues" evidence="1">
    <location>
        <begin position="225"/>
        <end position="235"/>
    </location>
</feature>
<dbReference type="SMART" id="SM00325">
    <property type="entry name" value="RhoGEF"/>
    <property type="match status" value="1"/>
</dbReference>
<feature type="region of interest" description="Disordered" evidence="1">
    <location>
        <begin position="912"/>
        <end position="965"/>
    </location>
</feature>
<feature type="compositionally biased region" description="Low complexity" evidence="1">
    <location>
        <begin position="613"/>
        <end position="629"/>
    </location>
</feature>
<dbReference type="AlphaFoldDB" id="A0A0L6VJU9"/>
<feature type="region of interest" description="Disordered" evidence="1">
    <location>
        <begin position="222"/>
        <end position="246"/>
    </location>
</feature>
<feature type="region of interest" description="Disordered" evidence="1">
    <location>
        <begin position="122"/>
        <end position="175"/>
    </location>
</feature>
<name>A0A0L6VJU9_9BASI</name>
<dbReference type="Pfam" id="PF00621">
    <property type="entry name" value="RhoGEF"/>
    <property type="match status" value="1"/>
</dbReference>